<dbReference type="STRING" id="1267766.WYH_00480"/>
<dbReference type="InterPro" id="IPR011990">
    <property type="entry name" value="TPR-like_helical_dom_sf"/>
</dbReference>
<name>A0A0F7KPR0_9SPHN</name>
<sequence>MVRKLSPARRKARQGLSSALALALALTGGAVLGTVALDTPAQAQDQEKPKNSKAFAKAYQPVADMVNAEDGDTAAAKEQLPEVIAKIENSTDRFFAGNLSLMLGNKLNDKALQRQGLELMVESGQTPPEQLGQFQFFIGNLAYDAKDYAAAREALLGAKQAGYQDDNLDGLLAETYFVQNMPAEGVAFVQEAAKERMAAGQPVPAQWLLRALQIAYNESLTQQANDVALLLVQTNPTKDNWVGAMQVIAALNEMEVPQQLDFFRLMMATDSLSQRREFVQYIEAADPRIMSTEVQRVLDAAVGAGELAASDQYYADVKRVVDQREGEDAADAPSLEEEARSAASGEAGVVAGDVYMSLANYAKAEEMYQLAVDKGGADANLALTRLGIAQTHQGKFAEAKATFAKVDGNRALLAKLWSAYADSQA</sequence>
<dbReference type="Gene3D" id="1.25.40.10">
    <property type="entry name" value="Tetratricopeptide repeat domain"/>
    <property type="match status" value="1"/>
</dbReference>
<protein>
    <submittedName>
        <fullName evidence="1">Uncharacterized protein</fullName>
    </submittedName>
</protein>
<dbReference type="KEGG" id="aay:WYH_00480"/>
<dbReference type="RefSeq" id="WP_046902554.1">
    <property type="nucleotide sequence ID" value="NZ_CP011452.2"/>
</dbReference>
<proteinExistence type="predicted"/>
<gene>
    <name evidence="1" type="ORF">WYH_00480</name>
</gene>
<dbReference type="PATRIC" id="fig|1267766.3.peg.485"/>
<dbReference type="AlphaFoldDB" id="A0A0F7KPR0"/>
<accession>A0A0F7KPR0</accession>
<dbReference type="Proteomes" id="UP000034392">
    <property type="component" value="Chromosome"/>
</dbReference>
<evidence type="ECO:0000313" key="2">
    <source>
        <dbReference type="Proteomes" id="UP000034392"/>
    </source>
</evidence>
<dbReference type="SUPFAM" id="SSF48452">
    <property type="entry name" value="TPR-like"/>
    <property type="match status" value="1"/>
</dbReference>
<keyword evidence="2" id="KW-1185">Reference proteome</keyword>
<evidence type="ECO:0000313" key="1">
    <source>
        <dbReference type="EMBL" id="AKH41539.1"/>
    </source>
</evidence>
<dbReference type="OrthoDB" id="7325958at2"/>
<reference evidence="1" key="1">
    <citation type="submission" date="2015-05" db="EMBL/GenBank/DDBJ databases">
        <title>The complete genome of Altererythrobacter atlanticus strain 26DY36.</title>
        <authorList>
            <person name="Wu Y.-H."/>
            <person name="Cheng H."/>
            <person name="Wu X.-W."/>
        </authorList>
    </citation>
    <scope>NUCLEOTIDE SEQUENCE [LARGE SCALE GENOMIC DNA]</scope>
    <source>
        <strain evidence="1">26DY36</strain>
    </source>
</reference>
<organism evidence="1 2">
    <name type="scientific">Croceibacterium atlanticum</name>
    <dbReference type="NCBI Taxonomy" id="1267766"/>
    <lineage>
        <taxon>Bacteria</taxon>
        <taxon>Pseudomonadati</taxon>
        <taxon>Pseudomonadota</taxon>
        <taxon>Alphaproteobacteria</taxon>
        <taxon>Sphingomonadales</taxon>
        <taxon>Erythrobacteraceae</taxon>
        <taxon>Croceibacterium</taxon>
    </lineage>
</organism>
<dbReference type="EMBL" id="CP011452">
    <property type="protein sequence ID" value="AKH41539.1"/>
    <property type="molecule type" value="Genomic_DNA"/>
</dbReference>